<sequence length="129" mass="13897">MDRLRQQRFWRASQQNPPPCVRSPQICACIGPHISIPAAHSSTLDQKGRLGCHAAEGGNCCMGEEEQGAGAALRQAATDGRKVVPAALGRSGASPAICVSKSNHALAFLWMHVYRVIRMYVSVVYAPLK</sequence>
<protein>
    <submittedName>
        <fullName evidence="1">Uncharacterized protein</fullName>
    </submittedName>
</protein>
<dbReference type="EMBL" id="CM029052">
    <property type="protein sequence ID" value="KAG2558115.1"/>
    <property type="molecule type" value="Genomic_DNA"/>
</dbReference>
<accession>A0A8T0PB40</accession>
<keyword evidence="2" id="KW-1185">Reference proteome</keyword>
<organism evidence="1 2">
    <name type="scientific">Panicum virgatum</name>
    <name type="common">Blackwell switchgrass</name>
    <dbReference type="NCBI Taxonomy" id="38727"/>
    <lineage>
        <taxon>Eukaryota</taxon>
        <taxon>Viridiplantae</taxon>
        <taxon>Streptophyta</taxon>
        <taxon>Embryophyta</taxon>
        <taxon>Tracheophyta</taxon>
        <taxon>Spermatophyta</taxon>
        <taxon>Magnoliopsida</taxon>
        <taxon>Liliopsida</taxon>
        <taxon>Poales</taxon>
        <taxon>Poaceae</taxon>
        <taxon>PACMAD clade</taxon>
        <taxon>Panicoideae</taxon>
        <taxon>Panicodae</taxon>
        <taxon>Paniceae</taxon>
        <taxon>Panicinae</taxon>
        <taxon>Panicum</taxon>
        <taxon>Panicum sect. Hiantes</taxon>
    </lineage>
</organism>
<dbReference type="AlphaFoldDB" id="A0A8T0PB40"/>
<name>A0A8T0PB40_PANVG</name>
<dbReference type="Proteomes" id="UP000823388">
    <property type="component" value="Chromosome 8N"/>
</dbReference>
<reference evidence="1 2" key="1">
    <citation type="submission" date="2020-05" db="EMBL/GenBank/DDBJ databases">
        <title>WGS assembly of Panicum virgatum.</title>
        <authorList>
            <person name="Lovell J.T."/>
            <person name="Jenkins J."/>
            <person name="Shu S."/>
            <person name="Juenger T.E."/>
            <person name="Schmutz J."/>
        </authorList>
    </citation>
    <scope>NUCLEOTIDE SEQUENCE [LARGE SCALE GENOMIC DNA]</scope>
    <source>
        <strain evidence="2">cv. AP13</strain>
    </source>
</reference>
<evidence type="ECO:0000313" key="2">
    <source>
        <dbReference type="Proteomes" id="UP000823388"/>
    </source>
</evidence>
<proteinExistence type="predicted"/>
<evidence type="ECO:0000313" key="1">
    <source>
        <dbReference type="EMBL" id="KAG2558115.1"/>
    </source>
</evidence>
<gene>
    <name evidence="1" type="ORF">PVAP13_8NG129600</name>
</gene>
<comment type="caution">
    <text evidence="1">The sequence shown here is derived from an EMBL/GenBank/DDBJ whole genome shotgun (WGS) entry which is preliminary data.</text>
</comment>